<dbReference type="AlphaFoldDB" id="A0AAD4QJ19"/>
<proteinExistence type="predicted"/>
<reference evidence="1" key="1">
    <citation type="journal article" date="2022" name="New Phytol.">
        <title>Evolutionary transition to the ectomycorrhizal habit in the genomes of a hyperdiverse lineage of mushroom-forming fungi.</title>
        <authorList>
            <person name="Looney B."/>
            <person name="Miyauchi S."/>
            <person name="Morin E."/>
            <person name="Drula E."/>
            <person name="Courty P.E."/>
            <person name="Kohler A."/>
            <person name="Kuo A."/>
            <person name="LaButti K."/>
            <person name="Pangilinan J."/>
            <person name="Lipzen A."/>
            <person name="Riley R."/>
            <person name="Andreopoulos W."/>
            <person name="He G."/>
            <person name="Johnson J."/>
            <person name="Nolan M."/>
            <person name="Tritt A."/>
            <person name="Barry K.W."/>
            <person name="Grigoriev I.V."/>
            <person name="Nagy L.G."/>
            <person name="Hibbett D."/>
            <person name="Henrissat B."/>
            <person name="Matheny P.B."/>
            <person name="Labbe J."/>
            <person name="Martin F.M."/>
        </authorList>
    </citation>
    <scope>NUCLEOTIDE SEQUENCE</scope>
    <source>
        <strain evidence="1">BPL690</strain>
    </source>
</reference>
<accession>A0AAD4QJ19</accession>
<gene>
    <name evidence="1" type="ORF">B0F90DRAFT_441944</name>
</gene>
<dbReference type="EMBL" id="WTXG01000185">
    <property type="protein sequence ID" value="KAI0291040.1"/>
    <property type="molecule type" value="Genomic_DNA"/>
</dbReference>
<organism evidence="1 2">
    <name type="scientific">Multifurca ochricompacta</name>
    <dbReference type="NCBI Taxonomy" id="376703"/>
    <lineage>
        <taxon>Eukaryota</taxon>
        <taxon>Fungi</taxon>
        <taxon>Dikarya</taxon>
        <taxon>Basidiomycota</taxon>
        <taxon>Agaricomycotina</taxon>
        <taxon>Agaricomycetes</taxon>
        <taxon>Russulales</taxon>
        <taxon>Russulaceae</taxon>
        <taxon>Multifurca</taxon>
    </lineage>
</organism>
<comment type="caution">
    <text evidence="1">The sequence shown here is derived from an EMBL/GenBank/DDBJ whole genome shotgun (WGS) entry which is preliminary data.</text>
</comment>
<name>A0AAD4QJ19_9AGAM</name>
<protein>
    <submittedName>
        <fullName evidence="1">Uncharacterized protein</fullName>
    </submittedName>
</protein>
<dbReference type="Proteomes" id="UP001203297">
    <property type="component" value="Unassembled WGS sequence"/>
</dbReference>
<evidence type="ECO:0000313" key="1">
    <source>
        <dbReference type="EMBL" id="KAI0291040.1"/>
    </source>
</evidence>
<keyword evidence="2" id="KW-1185">Reference proteome</keyword>
<sequence length="199" mass="21519">MQSKSFSFRQSFRKIFASSRDRSSVLIGDTAPVPSGSIGGPTVVVTTAIQTSLALLKEGSALATNVPFIGPIAGLLLLTLQMRGFKGDWEAVMQKLTSVANIVVNVGESCQTHNLKEEDLPAGLRTILLSIRTELDGIEAALKECAETGRVTRVILRADMLQTVKQYDAKLSNVLQTFQVSHGIEFIHLSLPFTCVLDS</sequence>
<evidence type="ECO:0000313" key="2">
    <source>
        <dbReference type="Proteomes" id="UP001203297"/>
    </source>
</evidence>